<name>A0A6V7K9K6_9HYME</name>
<dbReference type="AlphaFoldDB" id="A0A6V7K9K6"/>
<reference evidence="1" key="1">
    <citation type="submission" date="2020-07" db="EMBL/GenBank/DDBJ databases">
        <authorList>
            <person name="Ferguson B K."/>
        </authorList>
    </citation>
    <scope>NUCLEOTIDE SEQUENCE</scope>
    <source>
        <strain evidence="1">L06</strain>
    </source>
</reference>
<dbReference type="EMBL" id="CADCXW020000026">
    <property type="protein sequence ID" value="CAD1560533.1"/>
    <property type="molecule type" value="Genomic_DNA"/>
</dbReference>
<evidence type="ECO:0000313" key="1">
    <source>
        <dbReference type="EMBL" id="CAD1560533.1"/>
    </source>
</evidence>
<accession>A0A6V7K9K6</accession>
<protein>
    <submittedName>
        <fullName evidence="1">Uncharacterized protein</fullName>
    </submittedName>
</protein>
<organism evidence="1">
    <name type="scientific">Bracon brevicornis</name>
    <dbReference type="NCBI Taxonomy" id="1563983"/>
    <lineage>
        <taxon>Eukaryota</taxon>
        <taxon>Metazoa</taxon>
        <taxon>Ecdysozoa</taxon>
        <taxon>Arthropoda</taxon>
        <taxon>Hexapoda</taxon>
        <taxon>Insecta</taxon>
        <taxon>Pterygota</taxon>
        <taxon>Neoptera</taxon>
        <taxon>Endopterygota</taxon>
        <taxon>Hymenoptera</taxon>
        <taxon>Apocrita</taxon>
        <taxon>Ichneumonoidea</taxon>
        <taxon>Braconidae</taxon>
        <taxon>Braconinae</taxon>
        <taxon>Bracon</taxon>
    </lineage>
</organism>
<gene>
    <name evidence="1" type="ORF">BBRV_LOCUS72780</name>
</gene>
<proteinExistence type="predicted"/>
<sequence>MTQRLDMYAKAFTAAVKADFKPQIIKKNQKDE</sequence>